<comment type="caution">
    <text evidence="2">The sequence shown here is derived from an EMBL/GenBank/DDBJ whole genome shotgun (WGS) entry which is preliminary data.</text>
</comment>
<feature type="region of interest" description="Disordered" evidence="1">
    <location>
        <begin position="52"/>
        <end position="76"/>
    </location>
</feature>
<evidence type="ECO:0000313" key="3">
    <source>
        <dbReference type="Proteomes" id="UP000190896"/>
    </source>
</evidence>
<evidence type="ECO:0000313" key="2">
    <source>
        <dbReference type="EMBL" id="OOZ35664.1"/>
    </source>
</evidence>
<feature type="compositionally biased region" description="Basic residues" evidence="1">
    <location>
        <begin position="62"/>
        <end position="76"/>
    </location>
</feature>
<accession>A0A1T2KS22</accession>
<gene>
    <name evidence="2" type="ORF">BOW51_10945</name>
</gene>
<sequence length="76" mass="8069">MREGIEMKQIMVILMVLVFVVFGAGTASAAKGGNGHGAGGVAADQANEMGMEKGKRYATPAARKRRTRTGMKKRKS</sequence>
<reference evidence="2 3" key="1">
    <citation type="submission" date="2016-11" db="EMBL/GenBank/DDBJ databases">
        <title>Mixed transmission modes and dynamic genome evolution in an obligate animal-bacterial symbiosis.</title>
        <authorList>
            <person name="Russell S.L."/>
            <person name="Corbett-Detig R.B."/>
            <person name="Cavanaugh C.M."/>
        </authorList>
    </citation>
    <scope>NUCLEOTIDE SEQUENCE [LARGE SCALE GENOMIC DNA]</scope>
    <source>
        <strain evidence="2">Se-Cadez</strain>
    </source>
</reference>
<dbReference type="EMBL" id="MPRJ01000085">
    <property type="protein sequence ID" value="OOZ35664.1"/>
    <property type="molecule type" value="Genomic_DNA"/>
</dbReference>
<evidence type="ECO:0000256" key="1">
    <source>
        <dbReference type="SAM" id="MobiDB-lite"/>
    </source>
</evidence>
<dbReference type="AlphaFoldDB" id="A0A1T2KS22"/>
<name>A0A1T2KS22_9GAMM</name>
<dbReference type="Proteomes" id="UP000190896">
    <property type="component" value="Unassembled WGS sequence"/>
</dbReference>
<proteinExistence type="predicted"/>
<protein>
    <submittedName>
        <fullName evidence="2">Uncharacterized protein</fullName>
    </submittedName>
</protein>
<keyword evidence="3" id="KW-1185">Reference proteome</keyword>
<organism evidence="2 3">
    <name type="scientific">Solemya velesiana gill symbiont</name>
    <dbReference type="NCBI Taxonomy" id="1918948"/>
    <lineage>
        <taxon>Bacteria</taxon>
        <taxon>Pseudomonadati</taxon>
        <taxon>Pseudomonadota</taxon>
        <taxon>Gammaproteobacteria</taxon>
        <taxon>sulfur-oxidizing symbionts</taxon>
    </lineage>
</organism>